<proteinExistence type="predicted"/>
<reference evidence="2" key="1">
    <citation type="journal article" date="2023" name="Hortic. Res.">
        <title>A chromosome-level phased genome enabling allele-level studies in sweet orange: a case study on citrus Huanglongbing tolerance.</title>
        <authorList>
            <person name="Wu B."/>
            <person name="Yu Q."/>
            <person name="Deng Z."/>
            <person name="Duan Y."/>
            <person name="Luo F."/>
            <person name="Gmitter F. Jr."/>
        </authorList>
    </citation>
    <scope>NUCLEOTIDE SEQUENCE [LARGE SCALE GENOMIC DNA]</scope>
    <source>
        <strain evidence="2">cv. Valencia</strain>
    </source>
</reference>
<evidence type="ECO:0000313" key="1">
    <source>
        <dbReference type="EMBL" id="KAH9776340.1"/>
    </source>
</evidence>
<dbReference type="Proteomes" id="UP000829398">
    <property type="component" value="Chromosome 3"/>
</dbReference>
<dbReference type="EMBL" id="CM039172">
    <property type="protein sequence ID" value="KAH9776340.1"/>
    <property type="molecule type" value="Genomic_DNA"/>
</dbReference>
<evidence type="ECO:0000313" key="2">
    <source>
        <dbReference type="Proteomes" id="UP000829398"/>
    </source>
</evidence>
<sequence>MAESRQTQHYQQQQQQPSDAIKGMLPERTPSKSQLLAVVTLLPVGGTLLLLSGLTLAGTLTCLALATPLFIICSPVLVPAALVTGLAIAGFLTSGAFGITALSSFSWMASFLRRTRAPGQAKRRVLGTAGGQKVRETAQMTQQKAQGTGTEAKESGKT</sequence>
<accession>A0ACB8LSK3</accession>
<keyword evidence="2" id="KW-1185">Reference proteome</keyword>
<gene>
    <name evidence="1" type="ORF">KPL71_006674</name>
</gene>
<comment type="caution">
    <text evidence="1">The sequence shown here is derived from an EMBL/GenBank/DDBJ whole genome shotgun (WGS) entry which is preliminary data.</text>
</comment>
<protein>
    <submittedName>
        <fullName evidence="1">Oleosin 18 kDa</fullName>
    </submittedName>
</protein>
<organism evidence="1 2">
    <name type="scientific">Citrus sinensis</name>
    <name type="common">Sweet orange</name>
    <name type="synonym">Citrus aurantium var. sinensis</name>
    <dbReference type="NCBI Taxonomy" id="2711"/>
    <lineage>
        <taxon>Eukaryota</taxon>
        <taxon>Viridiplantae</taxon>
        <taxon>Streptophyta</taxon>
        <taxon>Embryophyta</taxon>
        <taxon>Tracheophyta</taxon>
        <taxon>Spermatophyta</taxon>
        <taxon>Magnoliopsida</taxon>
        <taxon>eudicotyledons</taxon>
        <taxon>Gunneridae</taxon>
        <taxon>Pentapetalae</taxon>
        <taxon>rosids</taxon>
        <taxon>malvids</taxon>
        <taxon>Sapindales</taxon>
        <taxon>Rutaceae</taxon>
        <taxon>Aurantioideae</taxon>
        <taxon>Citrus</taxon>
    </lineage>
</organism>
<name>A0ACB8LSK3_CITSI</name>